<dbReference type="Gene3D" id="2.160.10.10">
    <property type="entry name" value="Hexapeptide repeat proteins"/>
    <property type="match status" value="1"/>
</dbReference>
<accession>A0A919V7H3</accession>
<protein>
    <submittedName>
        <fullName evidence="1">Gamma carbonic anhydrase family protein</fullName>
    </submittedName>
</protein>
<organism evidence="1 2">
    <name type="scientific">Sinosporangium siamense</name>
    <dbReference type="NCBI Taxonomy" id="1367973"/>
    <lineage>
        <taxon>Bacteria</taxon>
        <taxon>Bacillati</taxon>
        <taxon>Actinomycetota</taxon>
        <taxon>Actinomycetes</taxon>
        <taxon>Streptosporangiales</taxon>
        <taxon>Streptosporangiaceae</taxon>
        <taxon>Sinosporangium</taxon>
    </lineage>
</organism>
<gene>
    <name evidence="1" type="ORF">Ssi02_53610</name>
</gene>
<dbReference type="InterPro" id="IPR050484">
    <property type="entry name" value="Transf_Hexapept/Carb_Anhydrase"/>
</dbReference>
<name>A0A919V7H3_9ACTN</name>
<dbReference type="Pfam" id="PF00132">
    <property type="entry name" value="Hexapep"/>
    <property type="match status" value="1"/>
</dbReference>
<dbReference type="InterPro" id="IPR001451">
    <property type="entry name" value="Hexapep"/>
</dbReference>
<sequence>MGAEDRALVLALDGAAPAVDASAWVAPGATVVGAVVLEVGVGVWYSAVVRGDGDRIVVGAGSNVQDGAVLHADPGFPVQIGAGVTIGHRAVVHGAVIGDGSLVGMGAIVLNGAVVGERCLLAAGSLVLEGAVIPAGSLVVGSPGRVLRPLTAAEIADIEENARDYRANAERHRAAQPV</sequence>
<dbReference type="SUPFAM" id="SSF51161">
    <property type="entry name" value="Trimeric LpxA-like enzymes"/>
    <property type="match status" value="1"/>
</dbReference>
<dbReference type="PANTHER" id="PTHR13061">
    <property type="entry name" value="DYNACTIN SUBUNIT P25"/>
    <property type="match status" value="1"/>
</dbReference>
<dbReference type="Proteomes" id="UP000606172">
    <property type="component" value="Unassembled WGS sequence"/>
</dbReference>
<dbReference type="AlphaFoldDB" id="A0A919V7H3"/>
<dbReference type="InterPro" id="IPR011004">
    <property type="entry name" value="Trimer_LpxA-like_sf"/>
</dbReference>
<dbReference type="InterPro" id="IPR047324">
    <property type="entry name" value="LbH_gamma_CA-like"/>
</dbReference>
<evidence type="ECO:0000313" key="2">
    <source>
        <dbReference type="Proteomes" id="UP000606172"/>
    </source>
</evidence>
<reference evidence="1" key="1">
    <citation type="submission" date="2021-01" db="EMBL/GenBank/DDBJ databases">
        <title>Whole genome shotgun sequence of Sinosporangium siamense NBRC 109515.</title>
        <authorList>
            <person name="Komaki H."/>
            <person name="Tamura T."/>
        </authorList>
    </citation>
    <scope>NUCLEOTIDE SEQUENCE</scope>
    <source>
        <strain evidence="1">NBRC 109515</strain>
    </source>
</reference>
<keyword evidence="2" id="KW-1185">Reference proteome</keyword>
<proteinExistence type="predicted"/>
<dbReference type="EMBL" id="BOOW01000034">
    <property type="protein sequence ID" value="GII95130.1"/>
    <property type="molecule type" value="Genomic_DNA"/>
</dbReference>
<comment type="caution">
    <text evidence="1">The sequence shown here is derived from an EMBL/GenBank/DDBJ whole genome shotgun (WGS) entry which is preliminary data.</text>
</comment>
<dbReference type="RefSeq" id="WP_204030215.1">
    <property type="nucleotide sequence ID" value="NZ_BOOW01000034.1"/>
</dbReference>
<dbReference type="PANTHER" id="PTHR13061:SF29">
    <property type="entry name" value="GAMMA CARBONIC ANHYDRASE-LIKE 1, MITOCHONDRIAL-RELATED"/>
    <property type="match status" value="1"/>
</dbReference>
<dbReference type="CDD" id="cd04645">
    <property type="entry name" value="LbH_gamma_CA_like"/>
    <property type="match status" value="1"/>
</dbReference>
<evidence type="ECO:0000313" key="1">
    <source>
        <dbReference type="EMBL" id="GII95130.1"/>
    </source>
</evidence>